<dbReference type="PANTHER" id="PTHR14401">
    <property type="entry name" value="CENTROMERE PROTEIN K"/>
    <property type="match status" value="1"/>
</dbReference>
<keyword evidence="6" id="KW-0539">Nucleus</keyword>
<accession>A0A0C3H943</accession>
<keyword evidence="7" id="KW-0137">Centromere</keyword>
<protein>
    <submittedName>
        <fullName evidence="10">Uncharacterized protein</fullName>
    </submittedName>
</protein>
<dbReference type="GO" id="GO:0005634">
    <property type="term" value="C:nucleus"/>
    <property type="evidence" value="ECO:0007669"/>
    <property type="project" value="UniProtKB-SubCell"/>
</dbReference>
<dbReference type="Proteomes" id="UP000054321">
    <property type="component" value="Unassembled WGS sequence"/>
</dbReference>
<dbReference type="GO" id="GO:0051382">
    <property type="term" value="P:kinetochore assembly"/>
    <property type="evidence" value="ECO:0007669"/>
    <property type="project" value="InterPro"/>
</dbReference>
<dbReference type="PANTHER" id="PTHR14401:SF6">
    <property type="entry name" value="CENTROMERE PROTEIN K"/>
    <property type="match status" value="1"/>
</dbReference>
<evidence type="ECO:0000256" key="6">
    <source>
        <dbReference type="ARBA" id="ARBA00023242"/>
    </source>
</evidence>
<comment type="subcellular location">
    <subcellularLocation>
        <location evidence="2">Chromosome</location>
        <location evidence="2">Centromere</location>
    </subcellularLocation>
    <subcellularLocation>
        <location evidence="1">Nucleus</location>
    </subcellularLocation>
</comment>
<evidence type="ECO:0000313" key="10">
    <source>
        <dbReference type="EMBL" id="KIN04766.1"/>
    </source>
</evidence>
<dbReference type="EMBL" id="KN832872">
    <property type="protein sequence ID" value="KIN04766.1"/>
    <property type="molecule type" value="Genomic_DNA"/>
</dbReference>
<feature type="compositionally biased region" description="Basic and acidic residues" evidence="9">
    <location>
        <begin position="246"/>
        <end position="256"/>
    </location>
</feature>
<keyword evidence="11" id="KW-1185">Reference proteome</keyword>
<proteinExistence type="inferred from homology"/>
<dbReference type="GO" id="GO:0000070">
    <property type="term" value="P:mitotic sister chromatid segregation"/>
    <property type="evidence" value="ECO:0007669"/>
    <property type="project" value="TreeGrafter"/>
</dbReference>
<sequence length="331" mass="36814">MENTLSERANSAYMVHLERTLRQLHDRVKEQEAALEKLRASTASIDLQPSEDPATYLLQLRALKTAYESLTPQDPILPSPDSPLPALLALRNTGKCIIESKESISETTARAHDIQKKLEKEQTYLKDAKLIQSGLEARISLLQHEIKERTQKSPGQVAKEMTRKIGKRQSYYEEQTAKLVKVFNGFIDEHLAAMLAAEELGGPIVGGMMDVDESVLEAGFSAQGKARKSKASLSDDRRQRRIDEIWGHRPSDDGKSGEPWNEQQAAGAEMRDLTEQLLNSLVEAGGGPGAYVELDRESAAARFLVRAKVAQFHPKDARKLRLIDFGGDLDD</sequence>
<evidence type="ECO:0000256" key="3">
    <source>
        <dbReference type="ARBA" id="ARBA00005795"/>
    </source>
</evidence>
<dbReference type="InParanoid" id="A0A0C3H943"/>
<gene>
    <name evidence="10" type="ORF">OIDMADRAFT_115982</name>
</gene>
<dbReference type="InterPro" id="IPR020993">
    <property type="entry name" value="Centromere_CenpK"/>
</dbReference>
<evidence type="ECO:0000256" key="2">
    <source>
        <dbReference type="ARBA" id="ARBA00004584"/>
    </source>
</evidence>
<feature type="coiled-coil region" evidence="8">
    <location>
        <begin position="14"/>
        <end position="41"/>
    </location>
</feature>
<comment type="similarity">
    <text evidence="3">Belongs to the CENP-K/MCM22 family.</text>
</comment>
<reference evidence="11" key="2">
    <citation type="submission" date="2015-01" db="EMBL/GenBank/DDBJ databases">
        <title>Evolutionary Origins and Diversification of the Mycorrhizal Mutualists.</title>
        <authorList>
            <consortium name="DOE Joint Genome Institute"/>
            <consortium name="Mycorrhizal Genomics Consortium"/>
            <person name="Kohler A."/>
            <person name="Kuo A."/>
            <person name="Nagy L.G."/>
            <person name="Floudas D."/>
            <person name="Copeland A."/>
            <person name="Barry K.W."/>
            <person name="Cichocki N."/>
            <person name="Veneault-Fourrey C."/>
            <person name="LaButti K."/>
            <person name="Lindquist E.A."/>
            <person name="Lipzen A."/>
            <person name="Lundell T."/>
            <person name="Morin E."/>
            <person name="Murat C."/>
            <person name="Riley R."/>
            <person name="Ohm R."/>
            <person name="Sun H."/>
            <person name="Tunlid A."/>
            <person name="Henrissat B."/>
            <person name="Grigoriev I.V."/>
            <person name="Hibbett D.S."/>
            <person name="Martin F."/>
        </authorList>
    </citation>
    <scope>NUCLEOTIDE SEQUENCE [LARGE SCALE GENOMIC DNA]</scope>
    <source>
        <strain evidence="11">Zn</strain>
    </source>
</reference>
<dbReference type="OrthoDB" id="9445768at2759"/>
<name>A0A0C3H943_OIDMZ</name>
<keyword evidence="4" id="KW-0158">Chromosome</keyword>
<dbReference type="HOGENOM" id="CLU_048926_0_0_1"/>
<dbReference type="AlphaFoldDB" id="A0A0C3H943"/>
<keyword evidence="5 8" id="KW-0175">Coiled coil</keyword>
<evidence type="ECO:0000313" key="11">
    <source>
        <dbReference type="Proteomes" id="UP000054321"/>
    </source>
</evidence>
<feature type="region of interest" description="Disordered" evidence="9">
    <location>
        <begin position="246"/>
        <end position="269"/>
    </location>
</feature>
<evidence type="ECO:0000256" key="9">
    <source>
        <dbReference type="SAM" id="MobiDB-lite"/>
    </source>
</evidence>
<evidence type="ECO:0000256" key="4">
    <source>
        <dbReference type="ARBA" id="ARBA00022454"/>
    </source>
</evidence>
<organism evidence="10 11">
    <name type="scientific">Oidiodendron maius (strain Zn)</name>
    <dbReference type="NCBI Taxonomy" id="913774"/>
    <lineage>
        <taxon>Eukaryota</taxon>
        <taxon>Fungi</taxon>
        <taxon>Dikarya</taxon>
        <taxon>Ascomycota</taxon>
        <taxon>Pezizomycotina</taxon>
        <taxon>Leotiomycetes</taxon>
        <taxon>Leotiomycetes incertae sedis</taxon>
        <taxon>Myxotrichaceae</taxon>
        <taxon>Oidiodendron</taxon>
    </lineage>
</organism>
<reference evidence="10 11" key="1">
    <citation type="submission" date="2014-04" db="EMBL/GenBank/DDBJ databases">
        <authorList>
            <consortium name="DOE Joint Genome Institute"/>
            <person name="Kuo A."/>
            <person name="Martino E."/>
            <person name="Perotto S."/>
            <person name="Kohler A."/>
            <person name="Nagy L.G."/>
            <person name="Floudas D."/>
            <person name="Copeland A."/>
            <person name="Barry K.W."/>
            <person name="Cichocki N."/>
            <person name="Veneault-Fourrey C."/>
            <person name="LaButti K."/>
            <person name="Lindquist E.A."/>
            <person name="Lipzen A."/>
            <person name="Lundell T."/>
            <person name="Morin E."/>
            <person name="Murat C."/>
            <person name="Sun H."/>
            <person name="Tunlid A."/>
            <person name="Henrissat B."/>
            <person name="Grigoriev I.V."/>
            <person name="Hibbett D.S."/>
            <person name="Martin F."/>
            <person name="Nordberg H.P."/>
            <person name="Cantor M.N."/>
            <person name="Hua S.X."/>
        </authorList>
    </citation>
    <scope>NUCLEOTIDE SEQUENCE [LARGE SCALE GENOMIC DNA]</scope>
    <source>
        <strain evidence="10 11">Zn</strain>
    </source>
</reference>
<evidence type="ECO:0000256" key="8">
    <source>
        <dbReference type="SAM" id="Coils"/>
    </source>
</evidence>
<evidence type="ECO:0000256" key="1">
    <source>
        <dbReference type="ARBA" id="ARBA00004123"/>
    </source>
</evidence>
<dbReference type="GO" id="GO:0000775">
    <property type="term" value="C:chromosome, centromeric region"/>
    <property type="evidence" value="ECO:0007669"/>
    <property type="project" value="UniProtKB-SubCell"/>
</dbReference>
<evidence type="ECO:0000256" key="7">
    <source>
        <dbReference type="ARBA" id="ARBA00023328"/>
    </source>
</evidence>
<evidence type="ECO:0000256" key="5">
    <source>
        <dbReference type="ARBA" id="ARBA00023054"/>
    </source>
</evidence>